<evidence type="ECO:0000313" key="1">
    <source>
        <dbReference type="EMBL" id="KAG0573054.1"/>
    </source>
</evidence>
<evidence type="ECO:0008006" key="3">
    <source>
        <dbReference type="Google" id="ProtNLM"/>
    </source>
</evidence>
<comment type="caution">
    <text evidence="1">The sequence shown here is derived from an EMBL/GenBank/DDBJ whole genome shotgun (WGS) entry which is preliminary data.</text>
</comment>
<dbReference type="AlphaFoldDB" id="A0A8T0HQ71"/>
<sequence length="172" mass="19966">MFLLDVVIRDEPLCSLMRELTESPSNWELLDLPNSAPIPRQKCTIANVENARNVSPRWREVIDDSAQWASVRLARWDYNREEGVHWEPYEEYITTRFLQNWGVMGPSWLMSAPIGFVHLQSYPISRLTDGDLVALRNLLWDSNNRQIHVPRGGFLLASPDTWVSPVHRIVEN</sequence>
<evidence type="ECO:0000313" key="2">
    <source>
        <dbReference type="Proteomes" id="UP000822688"/>
    </source>
</evidence>
<name>A0A8T0HQ71_CERPU</name>
<reference evidence="1" key="1">
    <citation type="submission" date="2020-06" db="EMBL/GenBank/DDBJ databases">
        <title>WGS assembly of Ceratodon purpureus strain R40.</title>
        <authorList>
            <person name="Carey S.B."/>
            <person name="Jenkins J."/>
            <person name="Shu S."/>
            <person name="Lovell J.T."/>
            <person name="Sreedasyam A."/>
            <person name="Maumus F."/>
            <person name="Tiley G.P."/>
            <person name="Fernandez-Pozo N."/>
            <person name="Barry K."/>
            <person name="Chen C."/>
            <person name="Wang M."/>
            <person name="Lipzen A."/>
            <person name="Daum C."/>
            <person name="Saski C.A."/>
            <person name="Payton A.C."/>
            <person name="Mcbreen J.C."/>
            <person name="Conrad R.E."/>
            <person name="Kollar L.M."/>
            <person name="Olsson S."/>
            <person name="Huttunen S."/>
            <person name="Landis J.B."/>
            <person name="Wickett N.J."/>
            <person name="Johnson M.G."/>
            <person name="Rensing S.A."/>
            <person name="Grimwood J."/>
            <person name="Schmutz J."/>
            <person name="Mcdaniel S.F."/>
        </authorList>
    </citation>
    <scope>NUCLEOTIDE SEQUENCE</scope>
    <source>
        <strain evidence="1">R40</strain>
    </source>
</reference>
<keyword evidence="2" id="KW-1185">Reference proteome</keyword>
<dbReference type="Proteomes" id="UP000822688">
    <property type="component" value="Chromosome V"/>
</dbReference>
<dbReference type="EMBL" id="CM026426">
    <property type="protein sequence ID" value="KAG0573054.1"/>
    <property type="molecule type" value="Genomic_DNA"/>
</dbReference>
<gene>
    <name evidence="1" type="ORF">KC19_VG144700</name>
</gene>
<protein>
    <recommendedName>
        <fullName evidence="3">F-box domain-containing protein</fullName>
    </recommendedName>
</protein>
<proteinExistence type="predicted"/>
<organism evidence="1 2">
    <name type="scientific">Ceratodon purpureus</name>
    <name type="common">Fire moss</name>
    <name type="synonym">Dicranum purpureum</name>
    <dbReference type="NCBI Taxonomy" id="3225"/>
    <lineage>
        <taxon>Eukaryota</taxon>
        <taxon>Viridiplantae</taxon>
        <taxon>Streptophyta</taxon>
        <taxon>Embryophyta</taxon>
        <taxon>Bryophyta</taxon>
        <taxon>Bryophytina</taxon>
        <taxon>Bryopsida</taxon>
        <taxon>Dicranidae</taxon>
        <taxon>Pseudoditrichales</taxon>
        <taxon>Ditrichaceae</taxon>
        <taxon>Ceratodon</taxon>
    </lineage>
</organism>
<accession>A0A8T0HQ71</accession>